<evidence type="ECO:0000313" key="4">
    <source>
        <dbReference type="EMBL" id="RFB99647.1"/>
    </source>
</evidence>
<feature type="compositionally biased region" description="Pro residues" evidence="2">
    <location>
        <begin position="556"/>
        <end position="575"/>
    </location>
</feature>
<dbReference type="AlphaFoldDB" id="A0A3E1BWR5"/>
<feature type="coiled-coil region" evidence="1">
    <location>
        <begin position="331"/>
        <end position="404"/>
    </location>
</feature>
<keyword evidence="3" id="KW-0472">Membrane</keyword>
<feature type="region of interest" description="Disordered" evidence="2">
    <location>
        <begin position="1"/>
        <end position="26"/>
    </location>
</feature>
<accession>A0A3E1BWR5</accession>
<keyword evidence="3" id="KW-0812">Transmembrane</keyword>
<evidence type="ECO:0000256" key="2">
    <source>
        <dbReference type="SAM" id="MobiDB-lite"/>
    </source>
</evidence>
<reference evidence="4 5" key="1">
    <citation type="submission" date="2017-03" db="EMBL/GenBank/DDBJ databases">
        <title>Genome analysis of Rhizobial strains effectives or ineffectives for nitrogen fixation isolated from bean seeds.</title>
        <authorList>
            <person name="Peralta H."/>
            <person name="Aguilar-Vera A."/>
            <person name="Mora Y."/>
            <person name="Vargas-Lagunas C."/>
            <person name="Girard L."/>
            <person name="Mora J."/>
        </authorList>
    </citation>
    <scope>NUCLEOTIDE SEQUENCE [LARGE SCALE GENOMIC DNA]</scope>
    <source>
        <strain evidence="4 5">CCGM5</strain>
    </source>
</reference>
<comment type="caution">
    <text evidence="4">The sequence shown here is derived from an EMBL/GenBank/DDBJ whole genome shotgun (WGS) entry which is preliminary data.</text>
</comment>
<evidence type="ECO:0000313" key="5">
    <source>
        <dbReference type="Proteomes" id="UP000256748"/>
    </source>
</evidence>
<keyword evidence="3" id="KW-1133">Transmembrane helix</keyword>
<feature type="region of interest" description="Disordered" evidence="2">
    <location>
        <begin position="549"/>
        <end position="582"/>
    </location>
</feature>
<proteinExistence type="predicted"/>
<sequence>MYDIRARSSFHDRAAARPAAPAPVRAHDDRYGVPLRLPQSNRADIAPPEAELLRAIGRALEEQREEQRAKAARTAPLVDRIETILGNRLRAANDIGHPLLQEQPRREEPAAPAIAPMISPEPLAANREEAAEPRPLPPRRRVSVGALAMTVAATTMIGAGLPALMPASPTLYRAETTLAVKTDAASRAAFTQAAAKGLMSARVVASTVAALKLDHDPEFAGASANALGVALDLLSATGAAADPASRAEATLKHAVEILPDAAAGTILVRVTTGDSGKSMRIAARLAEAASPADGPGGNPETDTALRKAYDEAKAELTAFTAKSGEGNVKVAVDLRRQIDRLDADLREADQTILNAKAQADRLKAAKLAGVLDGSLPSDMLSPALQDWRDKYAVARTALAQLSAELGPRHPRLLQQQAETDGLKENMGKELARLAQAANAAVKAAVDARKGLNDRRNTLIAQSRDTGVDLARLTELGEKATAARSRLEDAASASTGTVPGGHITLIKPARATAVSTPDGLAGRSLAGAAAGLAAALAAAFLLRLRKPGTAPRQDMPLSPPLSQPLSSEPPPAPQPVPTAVDEMEVLRSEISGLRDRLLVHGLEARQPLR</sequence>
<evidence type="ECO:0000256" key="3">
    <source>
        <dbReference type="SAM" id="Phobius"/>
    </source>
</evidence>
<keyword evidence="1" id="KW-0175">Coiled coil</keyword>
<name>A0A3E1BWR5_RHILT</name>
<feature type="compositionally biased region" description="Basic and acidic residues" evidence="2">
    <location>
        <begin position="1"/>
        <end position="15"/>
    </location>
</feature>
<feature type="transmembrane region" description="Helical" evidence="3">
    <location>
        <begin position="144"/>
        <end position="165"/>
    </location>
</feature>
<dbReference type="RefSeq" id="WP_116272375.1">
    <property type="nucleotide sequence ID" value="NZ_KZ859521.1"/>
</dbReference>
<dbReference type="InterPro" id="IPR050445">
    <property type="entry name" value="Bact_polysacc_biosynth/exp"/>
</dbReference>
<evidence type="ECO:0000256" key="1">
    <source>
        <dbReference type="SAM" id="Coils"/>
    </source>
</evidence>
<gene>
    <name evidence="4" type="ORF">B5K10_03760</name>
</gene>
<organism evidence="4 5">
    <name type="scientific">Rhizobium leguminosarum bv. trifolii</name>
    <dbReference type="NCBI Taxonomy" id="386"/>
    <lineage>
        <taxon>Bacteria</taxon>
        <taxon>Pseudomonadati</taxon>
        <taxon>Pseudomonadota</taxon>
        <taxon>Alphaproteobacteria</taxon>
        <taxon>Hyphomicrobiales</taxon>
        <taxon>Rhizobiaceae</taxon>
        <taxon>Rhizobium/Agrobacterium group</taxon>
        <taxon>Rhizobium</taxon>
    </lineage>
</organism>
<dbReference type="Proteomes" id="UP000256748">
    <property type="component" value="Unassembled WGS sequence"/>
</dbReference>
<dbReference type="PANTHER" id="PTHR32309:SF31">
    <property type="entry name" value="CAPSULAR EXOPOLYSACCHARIDE FAMILY"/>
    <property type="match status" value="1"/>
</dbReference>
<dbReference type="PANTHER" id="PTHR32309">
    <property type="entry name" value="TYROSINE-PROTEIN KINASE"/>
    <property type="match status" value="1"/>
</dbReference>
<dbReference type="EMBL" id="NAOO01000004">
    <property type="protein sequence ID" value="RFB99647.1"/>
    <property type="molecule type" value="Genomic_DNA"/>
</dbReference>
<protein>
    <submittedName>
        <fullName evidence="4">Succinoglycan biosynthesis protein exop</fullName>
    </submittedName>
</protein>